<evidence type="ECO:0000313" key="1">
    <source>
        <dbReference type="EMBL" id="MBA8062331.1"/>
    </source>
</evidence>
<organism evidence="1 2">
    <name type="scientific">Citrobacter freundii</name>
    <dbReference type="NCBI Taxonomy" id="546"/>
    <lineage>
        <taxon>Bacteria</taxon>
        <taxon>Pseudomonadati</taxon>
        <taxon>Pseudomonadota</taxon>
        <taxon>Gammaproteobacteria</taxon>
        <taxon>Enterobacterales</taxon>
        <taxon>Enterobacteriaceae</taxon>
        <taxon>Citrobacter</taxon>
        <taxon>Citrobacter freundii complex</taxon>
    </lineage>
</organism>
<gene>
    <name evidence="1" type="ORF">HV077_07965</name>
</gene>
<evidence type="ECO:0000313" key="2">
    <source>
        <dbReference type="Proteomes" id="UP000591803"/>
    </source>
</evidence>
<dbReference type="AlphaFoldDB" id="A0A7W3H8C0"/>
<dbReference type="Proteomes" id="UP000591803">
    <property type="component" value="Unassembled WGS sequence"/>
</dbReference>
<name>A0A7W3H8C0_CITFR</name>
<accession>A0A7W3H8C0</accession>
<sequence length="91" mass="10656">MKKKKPLSSAEREVIRKLATVLVCADLEANMIAKFYEEKLGKPYDRDAPDSYLNGFLSSDPEYKRLWMLLQKDLVTCRREMAEGLRRERDS</sequence>
<protein>
    <submittedName>
        <fullName evidence="1">Uncharacterized protein</fullName>
    </submittedName>
</protein>
<comment type="caution">
    <text evidence="1">The sequence shown here is derived from an EMBL/GenBank/DDBJ whole genome shotgun (WGS) entry which is preliminary data.</text>
</comment>
<dbReference type="EMBL" id="JABXRI010000001">
    <property type="protein sequence ID" value="MBA8062331.1"/>
    <property type="molecule type" value="Genomic_DNA"/>
</dbReference>
<proteinExistence type="predicted"/>
<reference evidence="1 2" key="1">
    <citation type="submission" date="2020-06" db="EMBL/GenBank/DDBJ databases">
        <title>REHAB project genomes.</title>
        <authorList>
            <person name="Shaw L.P."/>
        </authorList>
    </citation>
    <scope>NUCLEOTIDE SEQUENCE [LARGE SCALE GENOMIC DNA]</scope>
    <source>
        <strain evidence="1 2">RHBSTW-00116</strain>
    </source>
</reference>